<evidence type="ECO:0000313" key="2">
    <source>
        <dbReference type="EMBL" id="CAG9783230.1"/>
    </source>
</evidence>
<keyword evidence="1" id="KW-1133">Transmembrane helix</keyword>
<dbReference type="AlphaFoldDB" id="A0A9N9QTY0"/>
<dbReference type="OrthoDB" id="7316139at2759"/>
<dbReference type="EMBL" id="OU893341">
    <property type="protein sequence ID" value="CAG9783230.1"/>
    <property type="molecule type" value="Genomic_DNA"/>
</dbReference>
<proteinExistence type="predicted"/>
<sequence length="171" mass="19126">MMLAYSAAKLLEVGASKLADNPELMNKTLDLVVPALTDGRLEFMSETLAATLNTLVPQPQKAEQLIHEHILKTTYTVLVDHLQPSTEKTLKHLVKYWEKILERPAGRLAYETVFADNSGYSLGKILLSAPNARNPYAERVIKYVCCILNLFPFIITLLLCPIILSFIIIVS</sequence>
<accession>A0A9N9QTY0</accession>
<name>A0A9N9QTY0_9NEOP</name>
<keyword evidence="3" id="KW-1185">Reference proteome</keyword>
<gene>
    <name evidence="2" type="ORF">DIATSA_LOCUS1420</name>
</gene>
<feature type="transmembrane region" description="Helical" evidence="1">
    <location>
        <begin position="143"/>
        <end position="170"/>
    </location>
</feature>
<reference evidence="2" key="1">
    <citation type="submission" date="2021-12" db="EMBL/GenBank/DDBJ databases">
        <authorList>
            <person name="King R."/>
        </authorList>
    </citation>
    <scope>NUCLEOTIDE SEQUENCE</scope>
</reference>
<evidence type="ECO:0000256" key="1">
    <source>
        <dbReference type="SAM" id="Phobius"/>
    </source>
</evidence>
<organism evidence="2 3">
    <name type="scientific">Diatraea saccharalis</name>
    <name type="common">sugarcane borer</name>
    <dbReference type="NCBI Taxonomy" id="40085"/>
    <lineage>
        <taxon>Eukaryota</taxon>
        <taxon>Metazoa</taxon>
        <taxon>Ecdysozoa</taxon>
        <taxon>Arthropoda</taxon>
        <taxon>Hexapoda</taxon>
        <taxon>Insecta</taxon>
        <taxon>Pterygota</taxon>
        <taxon>Neoptera</taxon>
        <taxon>Endopterygota</taxon>
        <taxon>Lepidoptera</taxon>
        <taxon>Glossata</taxon>
        <taxon>Ditrysia</taxon>
        <taxon>Pyraloidea</taxon>
        <taxon>Crambidae</taxon>
        <taxon>Crambinae</taxon>
        <taxon>Diatraea</taxon>
    </lineage>
</organism>
<protein>
    <submittedName>
        <fullName evidence="2">Uncharacterized protein</fullName>
    </submittedName>
</protein>
<dbReference type="Proteomes" id="UP001153714">
    <property type="component" value="Chromosome 10"/>
</dbReference>
<reference evidence="2" key="2">
    <citation type="submission" date="2022-10" db="EMBL/GenBank/DDBJ databases">
        <authorList>
            <consortium name="ENA_rothamsted_submissions"/>
            <consortium name="culmorum"/>
            <person name="King R."/>
        </authorList>
    </citation>
    <scope>NUCLEOTIDE SEQUENCE</scope>
</reference>
<keyword evidence="1" id="KW-0812">Transmembrane</keyword>
<keyword evidence="1" id="KW-0472">Membrane</keyword>
<evidence type="ECO:0000313" key="3">
    <source>
        <dbReference type="Proteomes" id="UP001153714"/>
    </source>
</evidence>